<evidence type="ECO:0000313" key="2">
    <source>
        <dbReference type="EMBL" id="KAH9305492.1"/>
    </source>
</evidence>
<dbReference type="Proteomes" id="UP000824469">
    <property type="component" value="Unassembled WGS sequence"/>
</dbReference>
<keyword evidence="3" id="KW-1185">Reference proteome</keyword>
<protein>
    <recommendedName>
        <fullName evidence="1">Sorting nexin/Vps5-like C-terminal domain-containing protein</fullName>
    </recommendedName>
</protein>
<evidence type="ECO:0000259" key="1">
    <source>
        <dbReference type="Pfam" id="PF09325"/>
    </source>
</evidence>
<feature type="non-terminal residue" evidence="2">
    <location>
        <position position="186"/>
    </location>
</feature>
<organism evidence="2 3">
    <name type="scientific">Taxus chinensis</name>
    <name type="common">Chinese yew</name>
    <name type="synonym">Taxus wallichiana var. chinensis</name>
    <dbReference type="NCBI Taxonomy" id="29808"/>
    <lineage>
        <taxon>Eukaryota</taxon>
        <taxon>Viridiplantae</taxon>
        <taxon>Streptophyta</taxon>
        <taxon>Embryophyta</taxon>
        <taxon>Tracheophyta</taxon>
        <taxon>Spermatophyta</taxon>
        <taxon>Pinopsida</taxon>
        <taxon>Pinidae</taxon>
        <taxon>Conifers II</taxon>
        <taxon>Cupressales</taxon>
        <taxon>Taxaceae</taxon>
        <taxon>Taxus</taxon>
    </lineage>
</organism>
<dbReference type="AlphaFoldDB" id="A0AA38FJZ7"/>
<accession>A0AA38FJZ7</accession>
<dbReference type="EMBL" id="JAHRHJ020000008">
    <property type="protein sequence ID" value="KAH9305492.1"/>
    <property type="molecule type" value="Genomic_DNA"/>
</dbReference>
<dbReference type="Gene3D" id="1.20.1270.60">
    <property type="entry name" value="Arfaptin homology (AH) domain/BAR domain"/>
    <property type="match status" value="1"/>
</dbReference>
<feature type="non-terminal residue" evidence="2">
    <location>
        <position position="1"/>
    </location>
</feature>
<feature type="domain" description="Sorting nexin/Vps5-like C-terminal" evidence="1">
    <location>
        <begin position="2"/>
        <end position="183"/>
    </location>
</feature>
<comment type="caution">
    <text evidence="2">The sequence shown here is derived from an EMBL/GenBank/DDBJ whole genome shotgun (WGS) entry which is preliminary data.</text>
</comment>
<evidence type="ECO:0000313" key="3">
    <source>
        <dbReference type="Proteomes" id="UP000824469"/>
    </source>
</evidence>
<dbReference type="Pfam" id="PF09325">
    <property type="entry name" value="Vps5"/>
    <property type="match status" value="1"/>
</dbReference>
<dbReference type="InterPro" id="IPR015404">
    <property type="entry name" value="Vps5_C"/>
</dbReference>
<name>A0AA38FJZ7_TAXCH</name>
<dbReference type="InterPro" id="IPR044279">
    <property type="entry name" value="SNX2A/B"/>
</dbReference>
<proteinExistence type="predicted"/>
<gene>
    <name evidence="2" type="ORF">KI387_009896</name>
</gene>
<dbReference type="PANTHER" id="PTHR46757:SF2">
    <property type="entry name" value="OS05G0346100 PROTEIN"/>
    <property type="match status" value="1"/>
</dbReference>
<dbReference type="CDD" id="cd07596">
    <property type="entry name" value="BAR_SNX"/>
    <property type="match status" value="1"/>
</dbReference>
<reference evidence="2 3" key="1">
    <citation type="journal article" date="2021" name="Nat. Plants">
        <title>The Taxus genome provides insights into paclitaxel biosynthesis.</title>
        <authorList>
            <person name="Xiong X."/>
            <person name="Gou J."/>
            <person name="Liao Q."/>
            <person name="Li Y."/>
            <person name="Zhou Q."/>
            <person name="Bi G."/>
            <person name="Li C."/>
            <person name="Du R."/>
            <person name="Wang X."/>
            <person name="Sun T."/>
            <person name="Guo L."/>
            <person name="Liang H."/>
            <person name="Lu P."/>
            <person name="Wu Y."/>
            <person name="Zhang Z."/>
            <person name="Ro D.K."/>
            <person name="Shang Y."/>
            <person name="Huang S."/>
            <person name="Yan J."/>
        </authorList>
    </citation>
    <scope>NUCLEOTIDE SEQUENCE [LARGE SCALE GENOMIC DNA]</scope>
    <source>
        <strain evidence="2">Ta-2019</strain>
    </source>
</reference>
<sequence length="186" mass="20708">AESLVKSQQELGETMGELGLAFIKICKSKSAEATSNTHTIYAKNAKRIGTAAVKHSRFSREANAQAVKKLDQLHEYLGLMQAVHTASADRSNALLTVQTLMSELITMNTRVENLAAASSKVFGGDKSRNHKAEDLKNAIKVTEEARDCAIKEYEHIKENNRRELVRFETGRKTDFLDMLKGFVHSQ</sequence>
<dbReference type="PANTHER" id="PTHR46757">
    <property type="entry name" value="SORTING NEXIN-RELATED"/>
    <property type="match status" value="1"/>
</dbReference>
<dbReference type="InterPro" id="IPR027267">
    <property type="entry name" value="AH/BAR_dom_sf"/>
</dbReference>
<dbReference type="OMA" id="LITMNTR"/>